<dbReference type="EC" id="2.3.1.286" evidence="1"/>
<dbReference type="InterPro" id="IPR029035">
    <property type="entry name" value="DHS-like_NAD/FAD-binding_dom"/>
</dbReference>
<gene>
    <name evidence="6" type="ORF">GCM10022399_36120</name>
</gene>
<organism evidence="6 7">
    <name type="scientific">Terrabacter ginsenosidimutans</name>
    <dbReference type="NCBI Taxonomy" id="490575"/>
    <lineage>
        <taxon>Bacteria</taxon>
        <taxon>Bacillati</taxon>
        <taxon>Actinomycetota</taxon>
        <taxon>Actinomycetes</taxon>
        <taxon>Micrococcales</taxon>
        <taxon>Intrasporangiaceae</taxon>
        <taxon>Terrabacter</taxon>
    </lineage>
</organism>
<protein>
    <recommendedName>
        <fullName evidence="1">protein acetyllysine N-acetyltransferase</fullName>
        <ecNumber evidence="1">2.3.1.286</ecNumber>
    </recommendedName>
</protein>
<keyword evidence="4" id="KW-0479">Metal-binding</keyword>
<keyword evidence="2" id="KW-0808">Transferase</keyword>
<dbReference type="Pfam" id="PF02146">
    <property type="entry name" value="SIR2"/>
    <property type="match status" value="1"/>
</dbReference>
<dbReference type="InterPro" id="IPR026590">
    <property type="entry name" value="Ssirtuin_cat_dom"/>
</dbReference>
<evidence type="ECO:0000313" key="7">
    <source>
        <dbReference type="Proteomes" id="UP001501468"/>
    </source>
</evidence>
<dbReference type="PANTHER" id="PTHR11085:SF10">
    <property type="entry name" value="NAD-DEPENDENT PROTEIN DEACYLASE SIRTUIN-5, MITOCHONDRIAL-RELATED"/>
    <property type="match status" value="1"/>
</dbReference>
<proteinExistence type="predicted"/>
<dbReference type="InterPro" id="IPR050134">
    <property type="entry name" value="NAD-dep_sirtuin_deacylases"/>
</dbReference>
<feature type="domain" description="Deacetylase sirtuin-type" evidence="5">
    <location>
        <begin position="34"/>
        <end position="322"/>
    </location>
</feature>
<feature type="binding site" evidence="4">
    <location>
        <position position="227"/>
    </location>
    <ligand>
        <name>Zn(2+)</name>
        <dbReference type="ChEBI" id="CHEBI:29105"/>
    </ligand>
</feature>
<dbReference type="SUPFAM" id="SSF52467">
    <property type="entry name" value="DHS-like NAD/FAD-binding domain"/>
    <property type="match status" value="1"/>
</dbReference>
<feature type="binding site" evidence="4">
    <location>
        <position position="224"/>
    </location>
    <ligand>
        <name>Zn(2+)</name>
        <dbReference type="ChEBI" id="CHEBI:29105"/>
    </ligand>
</feature>
<reference evidence="7" key="1">
    <citation type="journal article" date="2019" name="Int. J. Syst. Evol. Microbiol.">
        <title>The Global Catalogue of Microorganisms (GCM) 10K type strain sequencing project: providing services to taxonomists for standard genome sequencing and annotation.</title>
        <authorList>
            <consortium name="The Broad Institute Genomics Platform"/>
            <consortium name="The Broad Institute Genome Sequencing Center for Infectious Disease"/>
            <person name="Wu L."/>
            <person name="Ma J."/>
        </authorList>
    </citation>
    <scope>NUCLEOTIDE SEQUENCE [LARGE SCALE GENOMIC DNA]</scope>
    <source>
        <strain evidence="7">JCM 17125</strain>
    </source>
</reference>
<dbReference type="InterPro" id="IPR026591">
    <property type="entry name" value="Sirtuin_cat_small_dom_sf"/>
</dbReference>
<dbReference type="EMBL" id="BAABDC010000007">
    <property type="protein sequence ID" value="GAA3716251.1"/>
    <property type="molecule type" value="Genomic_DNA"/>
</dbReference>
<evidence type="ECO:0000256" key="4">
    <source>
        <dbReference type="PROSITE-ProRule" id="PRU00236"/>
    </source>
</evidence>
<feature type="active site" description="Proton acceptor" evidence="4">
    <location>
        <position position="153"/>
    </location>
</feature>
<accession>A0ABP7EAS7</accession>
<evidence type="ECO:0000259" key="5">
    <source>
        <dbReference type="PROSITE" id="PS50305"/>
    </source>
</evidence>
<evidence type="ECO:0000256" key="2">
    <source>
        <dbReference type="ARBA" id="ARBA00022679"/>
    </source>
</evidence>
<evidence type="ECO:0000256" key="1">
    <source>
        <dbReference type="ARBA" id="ARBA00012928"/>
    </source>
</evidence>
<comment type="caution">
    <text evidence="6">The sequence shown here is derived from an EMBL/GenBank/DDBJ whole genome shotgun (WGS) entry which is preliminary data.</text>
</comment>
<evidence type="ECO:0000256" key="3">
    <source>
        <dbReference type="ARBA" id="ARBA00023027"/>
    </source>
</evidence>
<keyword evidence="7" id="KW-1185">Reference proteome</keyword>
<dbReference type="PANTHER" id="PTHR11085">
    <property type="entry name" value="NAD-DEPENDENT PROTEIN DEACYLASE SIRTUIN-5, MITOCHONDRIAL-RELATED"/>
    <property type="match status" value="1"/>
</dbReference>
<dbReference type="PROSITE" id="PS50305">
    <property type="entry name" value="SIRTUIN"/>
    <property type="match status" value="1"/>
</dbReference>
<dbReference type="Gene3D" id="3.40.50.1220">
    <property type="entry name" value="TPP-binding domain"/>
    <property type="match status" value="1"/>
</dbReference>
<dbReference type="RefSeq" id="WP_142180084.1">
    <property type="nucleotide sequence ID" value="NZ_BAABDC010000007.1"/>
</dbReference>
<keyword evidence="4" id="KW-0862">Zinc</keyword>
<name>A0ABP7EAS7_9MICO</name>
<sequence>MQQPNGIPPQGTAASTVMSAATTRLATTRTLPLETHDLGTFDDLVDLVSGGGVVVLSGAGLSTESGIPDYRGPDGTRRVEPMTYGEFAGSSEARRRYWARSYIGWQRFNAAEPNEGHRVVTDLQRAGYVGPIITQNVDGLHQASGATDVIELHGSLDRAVCLTCGEYTTRIGLHERMTEANPGFMERFAEAAQTVGSQWGEQVRPDGDIVLADSLVESFHAPRCLVCGHDTVKPDVVFFGESVPKALVEQCFSLVEGAGAVLVLGSSLSVMSGYRFVRRAHQRDVPVAIVTRSATRGDAEASLRLHAPLGPTLEDLRQALGH</sequence>
<keyword evidence="3" id="KW-0520">NAD</keyword>
<dbReference type="Gene3D" id="3.30.1600.10">
    <property type="entry name" value="SIR2/SIRT2 'Small Domain"/>
    <property type="match status" value="1"/>
</dbReference>
<feature type="binding site" evidence="4">
    <location>
        <position position="164"/>
    </location>
    <ligand>
        <name>Zn(2+)</name>
        <dbReference type="ChEBI" id="CHEBI:29105"/>
    </ligand>
</feature>
<evidence type="ECO:0000313" key="6">
    <source>
        <dbReference type="EMBL" id="GAA3716251.1"/>
    </source>
</evidence>
<dbReference type="Proteomes" id="UP001501468">
    <property type="component" value="Unassembled WGS sequence"/>
</dbReference>
<dbReference type="InterPro" id="IPR003000">
    <property type="entry name" value="Sirtuin"/>
</dbReference>
<feature type="binding site" evidence="4">
    <location>
        <position position="161"/>
    </location>
    <ligand>
        <name>Zn(2+)</name>
        <dbReference type="ChEBI" id="CHEBI:29105"/>
    </ligand>
</feature>